<evidence type="ECO:0000256" key="3">
    <source>
        <dbReference type="ARBA" id="ARBA00022692"/>
    </source>
</evidence>
<keyword evidence="3 6" id="KW-0812">Transmembrane</keyword>
<dbReference type="AlphaFoldDB" id="A0A2T5I8T8"/>
<evidence type="ECO:0000256" key="4">
    <source>
        <dbReference type="ARBA" id="ARBA00022989"/>
    </source>
</evidence>
<sequence>MSIGRLAGVAILVLIESLSIEQLLWMDLIVSLVCLIWAEFLLMRKLRSIQSTGDFHVSAYEIFNFAWHMAGVNLLRAVANPGALRMLVARTLGLETAGMFAFLQQLLLIAGRYLPAKLLANIIRPMLISRYVAGEVDVVKEGMALLWKSNFLIIAICMAALSVAGNELIALASSGRFTDAGMVMVIMLLGLGATSQGQLVVMIMQIFPYTRQLRYLSILSAITPIAVIVGSNWGLMGVVCGIVLGAWLMNSLTLLWLNYQAGRIQLDWLGTIRGLSIAIFLAAIGWAIEDKLGVWWTLTFVLVAYVPGLMLVKPLNQLDMALLNRGLRHRARIFLYFTSKSL</sequence>
<evidence type="ECO:0000256" key="5">
    <source>
        <dbReference type="ARBA" id="ARBA00023136"/>
    </source>
</evidence>
<keyword evidence="2" id="KW-1003">Cell membrane</keyword>
<evidence type="ECO:0000256" key="6">
    <source>
        <dbReference type="SAM" id="Phobius"/>
    </source>
</evidence>
<feature type="transmembrane region" description="Helical" evidence="6">
    <location>
        <begin position="29"/>
        <end position="46"/>
    </location>
</feature>
<keyword evidence="4 6" id="KW-1133">Transmembrane helix</keyword>
<reference evidence="7 8" key="1">
    <citation type="submission" date="2018-04" db="EMBL/GenBank/DDBJ databases">
        <title>Active sludge and wastewater microbial communities from Klosterneuburg, Austria.</title>
        <authorList>
            <person name="Wagner M."/>
        </authorList>
    </citation>
    <scope>NUCLEOTIDE SEQUENCE [LARGE SCALE GENOMIC DNA]</scope>
    <source>
        <strain evidence="7 8">Nm4</strain>
    </source>
</reference>
<comment type="caution">
    <text evidence="7">The sequence shown here is derived from an EMBL/GenBank/DDBJ whole genome shotgun (WGS) entry which is preliminary data.</text>
</comment>
<protein>
    <recommendedName>
        <fullName evidence="9">Polysaccharide biosynthesis protein</fullName>
    </recommendedName>
</protein>
<evidence type="ECO:0000256" key="1">
    <source>
        <dbReference type="ARBA" id="ARBA00004651"/>
    </source>
</evidence>
<evidence type="ECO:0000256" key="2">
    <source>
        <dbReference type="ARBA" id="ARBA00022475"/>
    </source>
</evidence>
<dbReference type="GO" id="GO:0005886">
    <property type="term" value="C:plasma membrane"/>
    <property type="evidence" value="ECO:0007669"/>
    <property type="project" value="UniProtKB-SubCell"/>
</dbReference>
<dbReference type="RefSeq" id="WP_107787745.1">
    <property type="nucleotide sequence ID" value="NZ_QAOL01000040.1"/>
</dbReference>
<feature type="transmembrane region" description="Helical" evidence="6">
    <location>
        <begin position="269"/>
        <end position="288"/>
    </location>
</feature>
<name>A0A2T5I8T8_9PROT</name>
<proteinExistence type="predicted"/>
<feature type="transmembrane region" description="Helical" evidence="6">
    <location>
        <begin position="235"/>
        <end position="257"/>
    </location>
</feature>
<keyword evidence="5 6" id="KW-0472">Membrane</keyword>
<feature type="transmembrane region" description="Helical" evidence="6">
    <location>
        <begin position="180"/>
        <end position="201"/>
    </location>
</feature>
<dbReference type="InterPro" id="IPR050833">
    <property type="entry name" value="Poly_Biosynth_Transport"/>
</dbReference>
<accession>A0A2T5I8T8</accession>
<feature type="transmembrane region" description="Helical" evidence="6">
    <location>
        <begin position="294"/>
        <end position="312"/>
    </location>
</feature>
<evidence type="ECO:0000313" key="7">
    <source>
        <dbReference type="EMBL" id="PTQ80236.1"/>
    </source>
</evidence>
<dbReference type="Proteomes" id="UP000244110">
    <property type="component" value="Unassembled WGS sequence"/>
</dbReference>
<feature type="transmembrane region" description="Helical" evidence="6">
    <location>
        <begin position="151"/>
        <end position="174"/>
    </location>
</feature>
<dbReference type="EMBL" id="QAOL01000040">
    <property type="protein sequence ID" value="PTQ80236.1"/>
    <property type="molecule type" value="Genomic_DNA"/>
</dbReference>
<feature type="transmembrane region" description="Helical" evidence="6">
    <location>
        <begin position="213"/>
        <end position="229"/>
    </location>
</feature>
<comment type="subcellular location">
    <subcellularLocation>
        <location evidence="1">Cell membrane</location>
        <topology evidence="1">Multi-pass membrane protein</topology>
    </subcellularLocation>
</comment>
<dbReference type="PANTHER" id="PTHR30250:SF11">
    <property type="entry name" value="O-ANTIGEN TRANSPORTER-RELATED"/>
    <property type="match status" value="1"/>
</dbReference>
<evidence type="ECO:0008006" key="9">
    <source>
        <dbReference type="Google" id="ProtNLM"/>
    </source>
</evidence>
<gene>
    <name evidence="7" type="ORF">C8R28_104024</name>
</gene>
<dbReference type="PANTHER" id="PTHR30250">
    <property type="entry name" value="PST FAMILY PREDICTED COLANIC ACID TRANSPORTER"/>
    <property type="match status" value="1"/>
</dbReference>
<organism evidence="7 8">
    <name type="scientific">Nitrosomonas ureae</name>
    <dbReference type="NCBI Taxonomy" id="44577"/>
    <lineage>
        <taxon>Bacteria</taxon>
        <taxon>Pseudomonadati</taxon>
        <taxon>Pseudomonadota</taxon>
        <taxon>Betaproteobacteria</taxon>
        <taxon>Nitrosomonadales</taxon>
        <taxon>Nitrosomonadaceae</taxon>
        <taxon>Nitrosomonas</taxon>
    </lineage>
</organism>
<evidence type="ECO:0000313" key="8">
    <source>
        <dbReference type="Proteomes" id="UP000244110"/>
    </source>
</evidence>